<dbReference type="GO" id="GO:0008253">
    <property type="term" value="F:5'-nucleotidase activity"/>
    <property type="evidence" value="ECO:0007669"/>
    <property type="project" value="InterPro"/>
</dbReference>
<dbReference type="GO" id="GO:0000287">
    <property type="term" value="F:magnesium ion binding"/>
    <property type="evidence" value="ECO:0007669"/>
    <property type="project" value="InterPro"/>
</dbReference>
<dbReference type="Proteomes" id="UP001138768">
    <property type="component" value="Unassembled WGS sequence"/>
</dbReference>
<name>A0A9X1B4Y9_9GAMM</name>
<evidence type="ECO:0000313" key="1">
    <source>
        <dbReference type="EMBL" id="MBK1619948.1"/>
    </source>
</evidence>
<keyword evidence="2" id="KW-1185">Reference proteome</keyword>
<organism evidence="1 2">
    <name type="scientific">Lamprobacter modestohalophilus</name>
    <dbReference type="NCBI Taxonomy" id="1064514"/>
    <lineage>
        <taxon>Bacteria</taxon>
        <taxon>Pseudomonadati</taxon>
        <taxon>Pseudomonadota</taxon>
        <taxon>Gammaproteobacteria</taxon>
        <taxon>Chromatiales</taxon>
        <taxon>Chromatiaceae</taxon>
        <taxon>Lamprobacter</taxon>
    </lineage>
</organism>
<sequence>MASETAGTAAPQIRLVVAISSRALFDLSESHRVFEEHGVEAYHAYQVAHEGEVLAPGVAFSLVKKLLALNERLGDRGRVEVILLSRNSSDTGLRVFNAIRHHGLAIHCAAFTSGASPYRYVSAFGAHLFLSADRDDVRQALEAGCAAATILPAPARPAVDDDEEELRIAFDGDAVLFSDESERIFRAEGLAAFTANEVAAAQKPLSDGPFKGFLVALRRIQALFPIDEAPLRTALITARGAPTHERVVRTLRAWNIRIDESLFLDGLSKGPFLAAFDADIFFDDQEHHCRDTQGHVTTGHVPHGIANLRDA</sequence>
<dbReference type="GO" id="GO:0009117">
    <property type="term" value="P:nucleotide metabolic process"/>
    <property type="evidence" value="ECO:0007669"/>
    <property type="project" value="InterPro"/>
</dbReference>
<accession>A0A9X1B4Y9</accession>
<dbReference type="GO" id="GO:0005737">
    <property type="term" value="C:cytoplasm"/>
    <property type="evidence" value="ECO:0007669"/>
    <property type="project" value="InterPro"/>
</dbReference>
<gene>
    <name evidence="1" type="ORF">CKO42_16175</name>
</gene>
<comment type="caution">
    <text evidence="1">The sequence shown here is derived from an EMBL/GenBank/DDBJ whole genome shotgun (WGS) entry which is preliminary data.</text>
</comment>
<dbReference type="GO" id="GO:0000166">
    <property type="term" value="F:nucleotide binding"/>
    <property type="evidence" value="ECO:0007669"/>
    <property type="project" value="InterPro"/>
</dbReference>
<reference evidence="1 2" key="1">
    <citation type="journal article" date="2020" name="Microorganisms">
        <title>Osmotic Adaptation and Compatible Solute Biosynthesis of Phototrophic Bacteria as Revealed from Genome Analyses.</title>
        <authorList>
            <person name="Imhoff J.F."/>
            <person name="Rahn T."/>
            <person name="Kunzel S."/>
            <person name="Keller A."/>
            <person name="Neulinger S.C."/>
        </authorList>
    </citation>
    <scope>NUCLEOTIDE SEQUENCE [LARGE SCALE GENOMIC DNA]</scope>
    <source>
        <strain evidence="1 2">DSM 25653</strain>
    </source>
</reference>
<dbReference type="InterPro" id="IPR010394">
    <property type="entry name" value="5-nucleotidase"/>
</dbReference>
<dbReference type="PANTHER" id="PTHR31367">
    <property type="entry name" value="CYTOSOLIC 5'-NUCLEOTIDASE 1 FAMILY MEMBER"/>
    <property type="match status" value="1"/>
</dbReference>
<dbReference type="PANTHER" id="PTHR31367:SF5">
    <property type="entry name" value="CYTOSOLIC 5'-NUCLEOTIDASE 1A"/>
    <property type="match status" value="1"/>
</dbReference>
<dbReference type="AlphaFoldDB" id="A0A9X1B4Y9"/>
<dbReference type="Pfam" id="PF06189">
    <property type="entry name" value="5-nucleotidase"/>
    <property type="match status" value="1"/>
</dbReference>
<dbReference type="RefSeq" id="WP_200246344.1">
    <property type="nucleotide sequence ID" value="NZ_NRRY01000029.1"/>
</dbReference>
<evidence type="ECO:0000313" key="2">
    <source>
        <dbReference type="Proteomes" id="UP001138768"/>
    </source>
</evidence>
<dbReference type="EMBL" id="NRRY01000029">
    <property type="protein sequence ID" value="MBK1619948.1"/>
    <property type="molecule type" value="Genomic_DNA"/>
</dbReference>
<proteinExistence type="predicted"/>
<protein>
    <submittedName>
        <fullName evidence="1">5'-nucleotidase</fullName>
    </submittedName>
</protein>